<sequence>MKFFADQQRTKHSFEVGDWVFLKLLPYRQQSVAIRKCLKLAARLYGPFQVETKVGPVAYHLKLPAGARIHLMFHVSLLKKKIGPVQQVSNTLPEFDSADQCPLQPETILERRVVMRNGQLVIQFLIKWCQLGAEEAAWEDKDFILSQFPHFQS</sequence>
<accession>A0ABM4W3G4</accession>
<dbReference type="Pfam" id="PF24626">
    <property type="entry name" value="SH3_Tf2-1"/>
    <property type="match status" value="1"/>
</dbReference>
<protein>
    <recommendedName>
        <fullName evidence="5">Chromo domain-containing protein</fullName>
    </recommendedName>
</protein>
<evidence type="ECO:0008006" key="5">
    <source>
        <dbReference type="Google" id="ProtNLM"/>
    </source>
</evidence>
<gene>
    <name evidence="4" type="primary">LOC140016638</name>
</gene>
<evidence type="ECO:0000313" key="4">
    <source>
        <dbReference type="RefSeq" id="XP_071926307.1"/>
    </source>
</evidence>
<dbReference type="InterPro" id="IPR023780">
    <property type="entry name" value="Chromo_domain"/>
</dbReference>
<dbReference type="PANTHER" id="PTHR46148">
    <property type="entry name" value="CHROMO DOMAIN-CONTAINING PROTEIN"/>
    <property type="match status" value="1"/>
</dbReference>
<evidence type="ECO:0000259" key="1">
    <source>
        <dbReference type="Pfam" id="PF00385"/>
    </source>
</evidence>
<dbReference type="RefSeq" id="XP_071926307.1">
    <property type="nucleotide sequence ID" value="XM_072070206.1"/>
</dbReference>
<name>A0ABM4W3G4_COFAR</name>
<proteinExistence type="predicted"/>
<feature type="domain" description="Tf2-1-like SH3-like" evidence="2">
    <location>
        <begin position="17"/>
        <end position="81"/>
    </location>
</feature>
<dbReference type="Gene3D" id="2.40.50.40">
    <property type="match status" value="1"/>
</dbReference>
<reference evidence="3" key="1">
    <citation type="journal article" date="2025" name="Foods">
        <title>Unveiling the Microbial Signatures of Arabica Coffee Cherries: Insights into Ripeness Specific Diversity, Functional Traits, and Implications for Quality and Safety.</title>
        <authorList>
            <consortium name="RefSeq"/>
            <person name="Tenea G.N."/>
            <person name="Cifuentes V."/>
            <person name="Reyes P."/>
            <person name="Cevallos-Vallejos M."/>
        </authorList>
    </citation>
    <scope>NUCLEOTIDE SEQUENCE [LARGE SCALE GENOMIC DNA]</scope>
</reference>
<dbReference type="Pfam" id="PF00385">
    <property type="entry name" value="Chromo"/>
    <property type="match status" value="1"/>
</dbReference>
<dbReference type="PANTHER" id="PTHR46148:SF52">
    <property type="entry name" value="OS04G0603800 PROTEIN"/>
    <property type="match status" value="1"/>
</dbReference>
<evidence type="ECO:0000313" key="3">
    <source>
        <dbReference type="Proteomes" id="UP001652660"/>
    </source>
</evidence>
<dbReference type="GeneID" id="140016638"/>
<evidence type="ECO:0000259" key="2">
    <source>
        <dbReference type="Pfam" id="PF24626"/>
    </source>
</evidence>
<dbReference type="InterPro" id="IPR056924">
    <property type="entry name" value="SH3_Tf2-1"/>
</dbReference>
<reference evidence="4" key="2">
    <citation type="submission" date="2025-08" db="UniProtKB">
        <authorList>
            <consortium name="RefSeq"/>
        </authorList>
    </citation>
    <scope>IDENTIFICATION</scope>
    <source>
        <tissue evidence="4">Leaves</tissue>
    </source>
</reference>
<keyword evidence="3" id="KW-1185">Reference proteome</keyword>
<dbReference type="Proteomes" id="UP001652660">
    <property type="component" value="Chromosome 1e"/>
</dbReference>
<feature type="domain" description="Chromo" evidence="1">
    <location>
        <begin position="104"/>
        <end position="150"/>
    </location>
</feature>
<organism evidence="3 4">
    <name type="scientific">Coffea arabica</name>
    <name type="common">Arabian coffee</name>
    <dbReference type="NCBI Taxonomy" id="13443"/>
    <lineage>
        <taxon>Eukaryota</taxon>
        <taxon>Viridiplantae</taxon>
        <taxon>Streptophyta</taxon>
        <taxon>Embryophyta</taxon>
        <taxon>Tracheophyta</taxon>
        <taxon>Spermatophyta</taxon>
        <taxon>Magnoliopsida</taxon>
        <taxon>eudicotyledons</taxon>
        <taxon>Gunneridae</taxon>
        <taxon>Pentapetalae</taxon>
        <taxon>asterids</taxon>
        <taxon>lamiids</taxon>
        <taxon>Gentianales</taxon>
        <taxon>Rubiaceae</taxon>
        <taxon>Ixoroideae</taxon>
        <taxon>Gardenieae complex</taxon>
        <taxon>Bertiereae - Coffeeae clade</taxon>
        <taxon>Coffeeae</taxon>
        <taxon>Coffea</taxon>
    </lineage>
</organism>
<dbReference type="InterPro" id="IPR016197">
    <property type="entry name" value="Chromo-like_dom_sf"/>
</dbReference>
<dbReference type="SUPFAM" id="SSF54160">
    <property type="entry name" value="Chromo domain-like"/>
    <property type="match status" value="1"/>
</dbReference>